<sequence length="180" mass="19610">MAKVLAPTTLHFFMVLLISILVYSEANCCPSREIKITVFLQQFTGGPNATTAAVAGIPSRPRDTFQFGTIFVADAGITEGININSPQVGRGQGIYATSSLDGLNGHNVFSFVFTNRRYNGSTSEFQGRGYSQGVRVSELSVVEGTGAFRFVEGYATFATVLQRPSINYTVDRVDITLRQY</sequence>
<evidence type="ECO:0000256" key="3">
    <source>
        <dbReference type="ARBA" id="ARBA00022525"/>
    </source>
</evidence>
<dbReference type="Proteomes" id="UP001630127">
    <property type="component" value="Unassembled WGS sequence"/>
</dbReference>
<dbReference type="AlphaFoldDB" id="A0ABD2YUV5"/>
<dbReference type="GO" id="GO:0048046">
    <property type="term" value="C:apoplast"/>
    <property type="evidence" value="ECO:0007669"/>
    <property type="project" value="UniProtKB-SubCell"/>
</dbReference>
<dbReference type="EMBL" id="JBJUIK010000012">
    <property type="protein sequence ID" value="KAL3509800.1"/>
    <property type="molecule type" value="Genomic_DNA"/>
</dbReference>
<name>A0ABD2YUV5_9GENT</name>
<reference evidence="5 6" key="1">
    <citation type="submission" date="2024-11" db="EMBL/GenBank/DDBJ databases">
        <title>A near-complete genome assembly of Cinchona calisaya.</title>
        <authorList>
            <person name="Lian D.C."/>
            <person name="Zhao X.W."/>
            <person name="Wei L."/>
        </authorList>
    </citation>
    <scope>NUCLEOTIDE SEQUENCE [LARGE SCALE GENOMIC DNA]</scope>
    <source>
        <tissue evidence="5">Nenye</tissue>
    </source>
</reference>
<dbReference type="Gene3D" id="2.40.480.10">
    <property type="entry name" value="Allene oxide cyclase-like"/>
    <property type="match status" value="1"/>
</dbReference>
<dbReference type="PANTHER" id="PTHR21495">
    <property type="entry name" value="NUCLEOPORIN-RELATED"/>
    <property type="match status" value="1"/>
</dbReference>
<evidence type="ECO:0000313" key="5">
    <source>
        <dbReference type="EMBL" id="KAL3509800.1"/>
    </source>
</evidence>
<accession>A0ABD2YUV5</accession>
<evidence type="ECO:0000256" key="1">
    <source>
        <dbReference type="ARBA" id="ARBA00010746"/>
    </source>
</evidence>
<gene>
    <name evidence="5" type="ORF">ACH5RR_029201</name>
</gene>
<comment type="subcellular location">
    <subcellularLocation>
        <location evidence="4">Secreted</location>
        <location evidence="4">Extracellular space</location>
        <location evidence="4">Apoplast</location>
    </subcellularLocation>
</comment>
<comment type="similarity">
    <text evidence="1 4">Belongs to the plant dirigent protein family.</text>
</comment>
<feature type="chain" id="PRO_5044533383" description="Dirigent protein" evidence="4">
    <location>
        <begin position="27"/>
        <end position="180"/>
    </location>
</feature>
<evidence type="ECO:0000256" key="4">
    <source>
        <dbReference type="RuleBase" id="RU363099"/>
    </source>
</evidence>
<organism evidence="5 6">
    <name type="scientific">Cinchona calisaya</name>
    <dbReference type="NCBI Taxonomy" id="153742"/>
    <lineage>
        <taxon>Eukaryota</taxon>
        <taxon>Viridiplantae</taxon>
        <taxon>Streptophyta</taxon>
        <taxon>Embryophyta</taxon>
        <taxon>Tracheophyta</taxon>
        <taxon>Spermatophyta</taxon>
        <taxon>Magnoliopsida</taxon>
        <taxon>eudicotyledons</taxon>
        <taxon>Gunneridae</taxon>
        <taxon>Pentapetalae</taxon>
        <taxon>asterids</taxon>
        <taxon>lamiids</taxon>
        <taxon>Gentianales</taxon>
        <taxon>Rubiaceae</taxon>
        <taxon>Cinchonoideae</taxon>
        <taxon>Cinchoneae</taxon>
        <taxon>Cinchona</taxon>
    </lineage>
</organism>
<keyword evidence="3 4" id="KW-0964">Secreted</keyword>
<proteinExistence type="inferred from homology"/>
<feature type="signal peptide" evidence="4">
    <location>
        <begin position="1"/>
        <end position="26"/>
    </location>
</feature>
<keyword evidence="4" id="KW-0052">Apoplast</keyword>
<evidence type="ECO:0000256" key="2">
    <source>
        <dbReference type="ARBA" id="ARBA00011738"/>
    </source>
</evidence>
<comment type="subunit">
    <text evidence="2 4">Homodimer.</text>
</comment>
<dbReference type="Pfam" id="PF03018">
    <property type="entry name" value="Dirigent"/>
    <property type="match status" value="1"/>
</dbReference>
<protein>
    <recommendedName>
        <fullName evidence="4">Dirigent protein</fullName>
    </recommendedName>
</protein>
<dbReference type="InterPro" id="IPR044859">
    <property type="entry name" value="Allene_oxi_cyc_Dirigent"/>
</dbReference>
<dbReference type="InterPro" id="IPR004265">
    <property type="entry name" value="Dirigent"/>
</dbReference>
<keyword evidence="6" id="KW-1185">Reference proteome</keyword>
<comment type="function">
    <text evidence="4">Dirigent proteins impart stereoselectivity on the phenoxy radical-coupling reaction, yielding optically active lignans from two molecules of coniferyl alcohol in the biosynthesis of lignans, flavonolignans, and alkaloids and thus plays a central role in plant secondary metabolism.</text>
</comment>
<dbReference type="GO" id="GO:0009699">
    <property type="term" value="P:phenylpropanoid biosynthetic process"/>
    <property type="evidence" value="ECO:0007669"/>
    <property type="project" value="UniProtKB-ARBA"/>
</dbReference>
<evidence type="ECO:0000313" key="6">
    <source>
        <dbReference type="Proteomes" id="UP001630127"/>
    </source>
</evidence>
<comment type="caution">
    <text evidence="5">The sequence shown here is derived from an EMBL/GenBank/DDBJ whole genome shotgun (WGS) entry which is preliminary data.</text>
</comment>
<keyword evidence="4" id="KW-0732">Signal</keyword>